<comment type="caution">
    <text evidence="2">The sequence shown here is derived from an EMBL/GenBank/DDBJ whole genome shotgun (WGS) entry which is preliminary data.</text>
</comment>
<organism evidence="2 3">
    <name type="scientific">Denitromonas halophila</name>
    <dbReference type="NCBI Taxonomy" id="1629404"/>
    <lineage>
        <taxon>Bacteria</taxon>
        <taxon>Pseudomonadati</taxon>
        <taxon>Pseudomonadota</taxon>
        <taxon>Betaproteobacteria</taxon>
        <taxon>Rhodocyclales</taxon>
        <taxon>Zoogloeaceae</taxon>
        <taxon>Denitromonas</taxon>
    </lineage>
</organism>
<evidence type="ECO:0000313" key="2">
    <source>
        <dbReference type="EMBL" id="TVO78816.1"/>
    </source>
</evidence>
<evidence type="ECO:0000313" key="3">
    <source>
        <dbReference type="Proteomes" id="UP000318349"/>
    </source>
</evidence>
<dbReference type="EMBL" id="VMNI01000004">
    <property type="protein sequence ID" value="TVO78816.1"/>
    <property type="molecule type" value="Genomic_DNA"/>
</dbReference>
<dbReference type="Proteomes" id="UP000319502">
    <property type="component" value="Unassembled WGS sequence"/>
</dbReference>
<dbReference type="Proteomes" id="UP000318349">
    <property type="component" value="Unassembled WGS sequence"/>
</dbReference>
<keyword evidence="4" id="KW-1185">Reference proteome</keyword>
<evidence type="ECO:0000313" key="1">
    <source>
        <dbReference type="EMBL" id="TVO52001.1"/>
    </source>
</evidence>
<evidence type="ECO:0000313" key="4">
    <source>
        <dbReference type="Proteomes" id="UP000319502"/>
    </source>
</evidence>
<proteinExistence type="predicted"/>
<dbReference type="OrthoDB" id="9180841at2"/>
<sequence>MPDPTPSTAQDPQSRYLRRVERRLKVLETLDQAGLGVFLSSDSQQRKHHIELFARLIARQSELPQLNRSTFEQAAKLLEQRLEAMQKHLPSDVQHRNRIRRNW</sequence>
<gene>
    <name evidence="2" type="ORF">FHP89_03930</name>
    <name evidence="1" type="ORF">FHP91_19090</name>
</gene>
<dbReference type="EMBL" id="VMNK01000018">
    <property type="protein sequence ID" value="TVO52001.1"/>
    <property type="molecule type" value="Genomic_DNA"/>
</dbReference>
<dbReference type="RefSeq" id="WP_144179148.1">
    <property type="nucleotide sequence ID" value="NZ_VMNK01000018.1"/>
</dbReference>
<accession>A0A557SN37</accession>
<name>A0A557SN37_9RHOO</name>
<reference evidence="3 4" key="1">
    <citation type="submission" date="2019-07" db="EMBL/GenBank/DDBJ databases">
        <title>The pathways for chlorine oxyanion respiration interact through the shared metabolite chlorate.</title>
        <authorList>
            <person name="Barnum T.P."/>
            <person name="Cheng Y."/>
            <person name="Hill K.A."/>
            <person name="Lucas L.N."/>
            <person name="Carlson H.K."/>
            <person name="Coates J.D."/>
        </authorList>
    </citation>
    <scope>NUCLEOTIDE SEQUENCE [LARGE SCALE GENOMIC DNA]</scope>
    <source>
        <strain evidence="2 3">SFB-1</strain>
        <strain evidence="1 4">SFB-3</strain>
    </source>
</reference>
<protein>
    <submittedName>
        <fullName evidence="2">Uncharacterized protein</fullName>
    </submittedName>
</protein>
<dbReference type="AlphaFoldDB" id="A0A557SN37"/>